<dbReference type="KEGG" id="cput:CONPUDRAFT_132659"/>
<dbReference type="Proteomes" id="UP000053558">
    <property type="component" value="Unassembled WGS sequence"/>
</dbReference>
<dbReference type="PROSITE" id="PS50174">
    <property type="entry name" value="G_PATCH"/>
    <property type="match status" value="1"/>
</dbReference>
<evidence type="ECO:0000256" key="3">
    <source>
        <dbReference type="ARBA" id="ARBA00023242"/>
    </source>
</evidence>
<feature type="compositionally biased region" description="Basic and acidic residues" evidence="4">
    <location>
        <begin position="316"/>
        <end position="327"/>
    </location>
</feature>
<dbReference type="RefSeq" id="XP_007775136.1">
    <property type="nucleotide sequence ID" value="XM_007776946.1"/>
</dbReference>
<dbReference type="OMA" id="AWGKSAM"/>
<proteinExistence type="inferred from homology"/>
<comment type="subcellular location">
    <subcellularLocation>
        <location evidence="1">Nucleus</location>
    </subcellularLocation>
</comment>
<organism evidence="6 7">
    <name type="scientific">Coniophora puteana (strain RWD-64-598)</name>
    <name type="common">Brown rot fungus</name>
    <dbReference type="NCBI Taxonomy" id="741705"/>
    <lineage>
        <taxon>Eukaryota</taxon>
        <taxon>Fungi</taxon>
        <taxon>Dikarya</taxon>
        <taxon>Basidiomycota</taxon>
        <taxon>Agaricomycotina</taxon>
        <taxon>Agaricomycetes</taxon>
        <taxon>Agaricomycetidae</taxon>
        <taxon>Boletales</taxon>
        <taxon>Coniophorineae</taxon>
        <taxon>Coniophoraceae</taxon>
        <taxon>Coniophora</taxon>
    </lineage>
</organism>
<evidence type="ECO:0000313" key="6">
    <source>
        <dbReference type="EMBL" id="EIW74515.1"/>
    </source>
</evidence>
<evidence type="ECO:0000256" key="1">
    <source>
        <dbReference type="ARBA" id="ARBA00004123"/>
    </source>
</evidence>
<gene>
    <name evidence="6" type="ORF">CONPUDRAFT_132659</name>
</gene>
<dbReference type="EMBL" id="JH711591">
    <property type="protein sequence ID" value="EIW74515.1"/>
    <property type="molecule type" value="Genomic_DNA"/>
</dbReference>
<dbReference type="Pfam" id="PF12656">
    <property type="entry name" value="G-patch_2"/>
    <property type="match status" value="1"/>
</dbReference>
<keyword evidence="3" id="KW-0539">Nucleus</keyword>
<dbReference type="AlphaFoldDB" id="R7SF58"/>
<dbReference type="InterPro" id="IPR026822">
    <property type="entry name" value="Spp2/MOS2_G-patch"/>
</dbReference>
<feature type="compositionally biased region" description="Polar residues" evidence="4">
    <location>
        <begin position="47"/>
        <end position="56"/>
    </location>
</feature>
<feature type="domain" description="G-patch" evidence="5">
    <location>
        <begin position="272"/>
        <end position="318"/>
    </location>
</feature>
<feature type="region of interest" description="Disordered" evidence="4">
    <location>
        <begin position="1"/>
        <end position="101"/>
    </location>
</feature>
<dbReference type="OrthoDB" id="5577072at2759"/>
<sequence>MSQTEKVSFTIRRPTPSSRATSTGGDSDAPAGLNFRVPSLPRHLTNGKANGASTPGSPLAGSPRTFSSRDASPENDLESIPVRRDGDEYYDSSEEEDKEQVELVTEFDRVAVQRAKDKKGKQAPLVIPSAANPDWRDLARKRRSHKSFVPEAGRAGTGADGSVGGLGTRDSINSGPQLSGIQRVTKRVKVEHHSNDMDVVEEKTTKIEAVPSAVKEETEDEKALRVLLAGEDGTSQALDIITPQLTEDDAFDQDVSALPESATAADYARVPVEAFGAALLRGMGWKEGESVSRTRKGLPEPYLPNARPALLGIGAKEQEVYDDGSKKGEKKRRNDPKKYVPVVRRESERDGGSGSRSGTASRKASRSPPRRYREDDKREGGRDRGYDDRSSRKERDYDDRRRDGKDYDDRRSDKRDYDDRRKDRRDDYVSRDRRR</sequence>
<evidence type="ECO:0000313" key="7">
    <source>
        <dbReference type="Proteomes" id="UP000053558"/>
    </source>
</evidence>
<keyword evidence="7" id="KW-1185">Reference proteome</keyword>
<evidence type="ECO:0000256" key="2">
    <source>
        <dbReference type="ARBA" id="ARBA00008576"/>
    </source>
</evidence>
<feature type="region of interest" description="Disordered" evidence="4">
    <location>
        <begin position="134"/>
        <end position="179"/>
    </location>
</feature>
<dbReference type="PANTHER" id="PTHR15818:SF2">
    <property type="entry name" value="G-PATCH DOMAIN AND KOW MOTIFS-CONTAINING PROTEIN"/>
    <property type="match status" value="1"/>
</dbReference>
<feature type="compositionally biased region" description="Acidic residues" evidence="4">
    <location>
        <begin position="88"/>
        <end position="99"/>
    </location>
</feature>
<dbReference type="InterPro" id="IPR045166">
    <property type="entry name" value="Spp2-like"/>
</dbReference>
<dbReference type="eggNOG" id="ENOG502RZY8">
    <property type="taxonomic scope" value="Eukaryota"/>
</dbReference>
<dbReference type="GO" id="GO:0003676">
    <property type="term" value="F:nucleic acid binding"/>
    <property type="evidence" value="ECO:0007669"/>
    <property type="project" value="InterPro"/>
</dbReference>
<feature type="region of interest" description="Disordered" evidence="4">
    <location>
        <begin position="286"/>
        <end position="435"/>
    </location>
</feature>
<feature type="compositionally biased region" description="Basic and acidic residues" evidence="4">
    <location>
        <begin position="371"/>
        <end position="435"/>
    </location>
</feature>
<feature type="compositionally biased region" description="Polar residues" evidence="4">
    <location>
        <begin position="15"/>
        <end position="25"/>
    </location>
</feature>
<feature type="compositionally biased region" description="Polar residues" evidence="4">
    <location>
        <begin position="170"/>
        <end position="179"/>
    </location>
</feature>
<reference evidence="7" key="1">
    <citation type="journal article" date="2012" name="Science">
        <title>The Paleozoic origin of enzymatic lignin decomposition reconstructed from 31 fungal genomes.</title>
        <authorList>
            <person name="Floudas D."/>
            <person name="Binder M."/>
            <person name="Riley R."/>
            <person name="Barry K."/>
            <person name="Blanchette R.A."/>
            <person name="Henrissat B."/>
            <person name="Martinez A.T."/>
            <person name="Otillar R."/>
            <person name="Spatafora J.W."/>
            <person name="Yadav J.S."/>
            <person name="Aerts A."/>
            <person name="Benoit I."/>
            <person name="Boyd A."/>
            <person name="Carlson A."/>
            <person name="Copeland A."/>
            <person name="Coutinho P.M."/>
            <person name="de Vries R.P."/>
            <person name="Ferreira P."/>
            <person name="Findley K."/>
            <person name="Foster B."/>
            <person name="Gaskell J."/>
            <person name="Glotzer D."/>
            <person name="Gorecki P."/>
            <person name="Heitman J."/>
            <person name="Hesse C."/>
            <person name="Hori C."/>
            <person name="Igarashi K."/>
            <person name="Jurgens J.A."/>
            <person name="Kallen N."/>
            <person name="Kersten P."/>
            <person name="Kohler A."/>
            <person name="Kuees U."/>
            <person name="Kumar T.K.A."/>
            <person name="Kuo A."/>
            <person name="LaButti K."/>
            <person name="Larrondo L.F."/>
            <person name="Lindquist E."/>
            <person name="Ling A."/>
            <person name="Lombard V."/>
            <person name="Lucas S."/>
            <person name="Lundell T."/>
            <person name="Martin R."/>
            <person name="McLaughlin D.J."/>
            <person name="Morgenstern I."/>
            <person name="Morin E."/>
            <person name="Murat C."/>
            <person name="Nagy L.G."/>
            <person name="Nolan M."/>
            <person name="Ohm R.A."/>
            <person name="Patyshakuliyeva A."/>
            <person name="Rokas A."/>
            <person name="Ruiz-Duenas F.J."/>
            <person name="Sabat G."/>
            <person name="Salamov A."/>
            <person name="Samejima M."/>
            <person name="Schmutz J."/>
            <person name="Slot J.C."/>
            <person name="St John F."/>
            <person name="Stenlid J."/>
            <person name="Sun H."/>
            <person name="Sun S."/>
            <person name="Syed K."/>
            <person name="Tsang A."/>
            <person name="Wiebenga A."/>
            <person name="Young D."/>
            <person name="Pisabarro A."/>
            <person name="Eastwood D.C."/>
            <person name="Martin F."/>
            <person name="Cullen D."/>
            <person name="Grigoriev I.V."/>
            <person name="Hibbett D.S."/>
        </authorList>
    </citation>
    <scope>NUCLEOTIDE SEQUENCE [LARGE SCALE GENOMIC DNA]</scope>
    <source>
        <strain evidence="7">RWD-64-598 SS2</strain>
    </source>
</reference>
<comment type="similarity">
    <text evidence="2">Belongs to the SPP2 family.</text>
</comment>
<evidence type="ECO:0000256" key="4">
    <source>
        <dbReference type="SAM" id="MobiDB-lite"/>
    </source>
</evidence>
<evidence type="ECO:0000259" key="5">
    <source>
        <dbReference type="PROSITE" id="PS50174"/>
    </source>
</evidence>
<dbReference type="GO" id="GO:0000398">
    <property type="term" value="P:mRNA splicing, via spliceosome"/>
    <property type="evidence" value="ECO:0007669"/>
    <property type="project" value="InterPro"/>
</dbReference>
<protein>
    <recommendedName>
        <fullName evidence="5">G-patch domain-containing protein</fullName>
    </recommendedName>
</protein>
<name>R7SF58_CONPW</name>
<dbReference type="GeneID" id="19200427"/>
<dbReference type="InterPro" id="IPR000467">
    <property type="entry name" value="G_patch_dom"/>
</dbReference>
<dbReference type="PANTHER" id="PTHR15818">
    <property type="entry name" value="G PATCH AND KOW-CONTAINING"/>
    <property type="match status" value="1"/>
</dbReference>
<feature type="compositionally biased region" description="Gly residues" evidence="4">
    <location>
        <begin position="155"/>
        <end position="167"/>
    </location>
</feature>
<accession>R7SF58</accession>
<dbReference type="GO" id="GO:0005681">
    <property type="term" value="C:spliceosomal complex"/>
    <property type="evidence" value="ECO:0007669"/>
    <property type="project" value="TreeGrafter"/>
</dbReference>